<keyword evidence="1" id="KW-0449">Lipoprotein</keyword>
<reference evidence="2" key="1">
    <citation type="journal article" date="2019" name="Int. J. Syst. Evol. Microbiol.">
        <title>The Global Catalogue of Microorganisms (GCM) 10K type strain sequencing project: providing services to taxonomists for standard genome sequencing and annotation.</title>
        <authorList>
            <consortium name="The Broad Institute Genomics Platform"/>
            <consortium name="The Broad Institute Genome Sequencing Center for Infectious Disease"/>
            <person name="Wu L."/>
            <person name="Ma J."/>
        </authorList>
    </citation>
    <scope>NUCLEOTIDE SEQUENCE [LARGE SCALE GENOMIC DNA]</scope>
    <source>
        <strain evidence="2">CECT 8289</strain>
    </source>
</reference>
<gene>
    <name evidence="1" type="primary">lptE</name>
    <name evidence="1" type="ORF">ACFOWM_03755</name>
</gene>
<proteinExistence type="predicted"/>
<evidence type="ECO:0000313" key="2">
    <source>
        <dbReference type="Proteomes" id="UP001595907"/>
    </source>
</evidence>
<organism evidence="1 2">
    <name type="scientific">Ferruginibacter yonginensis</name>
    <dbReference type="NCBI Taxonomy" id="1310416"/>
    <lineage>
        <taxon>Bacteria</taxon>
        <taxon>Pseudomonadati</taxon>
        <taxon>Bacteroidota</taxon>
        <taxon>Chitinophagia</taxon>
        <taxon>Chitinophagales</taxon>
        <taxon>Chitinophagaceae</taxon>
        <taxon>Ferruginibacter</taxon>
    </lineage>
</organism>
<evidence type="ECO:0000313" key="1">
    <source>
        <dbReference type="EMBL" id="MFC4261980.1"/>
    </source>
</evidence>
<dbReference type="RefSeq" id="WP_379707269.1">
    <property type="nucleotide sequence ID" value="NZ_JBHSCZ010000001.1"/>
</dbReference>
<keyword evidence="2" id="KW-1185">Reference proteome</keyword>
<dbReference type="Pfam" id="PF04390">
    <property type="entry name" value="LptE"/>
    <property type="match status" value="1"/>
</dbReference>
<protein>
    <submittedName>
        <fullName evidence="1">LPS assembly lipoprotein LptE</fullName>
    </submittedName>
</protein>
<accession>A0ABV8QNX5</accession>
<dbReference type="Proteomes" id="UP001595907">
    <property type="component" value="Unassembled WGS sequence"/>
</dbReference>
<sequence length="175" mass="20027">MLQTIIKKIPLIALLLLLCCVFNYASCKYSFRDASPIPAEVKTFRVNYLENKAQFVNAQLSPQLTESLKRKIINITRLKQTNEDDAHYDISGYVSQYYPSTVNITNNATSTNRLNIGFHLIFKNTLDPTKNFEVDITRYEDFSAQLTLSDAESSLTPRIVTGIVDEIFNKIFSNW</sequence>
<dbReference type="InterPro" id="IPR007485">
    <property type="entry name" value="LPS_assembly_LptE"/>
</dbReference>
<comment type="caution">
    <text evidence="1">The sequence shown here is derived from an EMBL/GenBank/DDBJ whole genome shotgun (WGS) entry which is preliminary data.</text>
</comment>
<name>A0ABV8QNX5_9BACT</name>
<dbReference type="EMBL" id="JBHSCZ010000001">
    <property type="protein sequence ID" value="MFC4261980.1"/>
    <property type="molecule type" value="Genomic_DNA"/>
</dbReference>